<comment type="similarity">
    <text evidence="2">Belongs to the RuvC family. Poxviruses-type subfamily.</text>
</comment>
<keyword evidence="8" id="KW-0234">DNA repair</keyword>
<evidence type="ECO:0000256" key="1">
    <source>
        <dbReference type="ARBA" id="ARBA00001946"/>
    </source>
</evidence>
<dbReference type="InterPro" id="IPR006932">
    <property type="entry name" value="HJ-resolvase_A22"/>
</dbReference>
<evidence type="ECO:0000256" key="8">
    <source>
        <dbReference type="ARBA" id="ARBA00023204"/>
    </source>
</evidence>
<keyword evidence="6" id="KW-0460">Magnesium</keyword>
<dbReference type="GO" id="GO:0000287">
    <property type="term" value="F:magnesium ion binding"/>
    <property type="evidence" value="ECO:0007669"/>
    <property type="project" value="InterPro"/>
</dbReference>
<comment type="cofactor">
    <cofactor evidence="1">
        <name>Mg(2+)</name>
        <dbReference type="ChEBI" id="CHEBI:18420"/>
    </cofactor>
</comment>
<protein>
    <submittedName>
        <fullName evidence="9">Holliday protein resolvase</fullName>
    </submittedName>
</protein>
<dbReference type="SUPFAM" id="SSF53098">
    <property type="entry name" value="Ribonuclease H-like"/>
    <property type="match status" value="1"/>
</dbReference>
<keyword evidence="3" id="KW-0540">Nuclease</keyword>
<evidence type="ECO:0000256" key="7">
    <source>
        <dbReference type="ARBA" id="ARBA00023172"/>
    </source>
</evidence>
<dbReference type="KEGG" id="vg:18158459"/>
<dbReference type="GO" id="GO:0004518">
    <property type="term" value="F:nuclease activity"/>
    <property type="evidence" value="ECO:0007669"/>
    <property type="project" value="UniProtKB-KW"/>
</dbReference>
<reference evidence="9 10" key="2">
    <citation type="submission" date="2013-10" db="EMBL/GenBank/DDBJ databases">
        <title>The genome of epidemic Squirrel Poxvirus reveals novel virulence genes.</title>
        <authorList>
            <person name="Darby A.C."/>
            <person name="McInnes C.J."/>
            <person name="Kjaer K.H."/>
            <person name="Wood A.R."/>
            <person name="Hughes M."/>
            <person name="Martensen P.M."/>
            <person name="Radford A.D."/>
            <person name="Hall N."/>
            <person name="Chantrey J."/>
        </authorList>
    </citation>
    <scope>NUCLEOTIDE SEQUENCE [LARGE SCALE GENOMIC DNA]</scope>
    <source>
        <strain evidence="9">Red squirrel UK</strain>
    </source>
</reference>
<dbReference type="GeneID" id="18158459"/>
<dbReference type="GO" id="GO:0016788">
    <property type="term" value="F:hydrolase activity, acting on ester bonds"/>
    <property type="evidence" value="ECO:0007669"/>
    <property type="project" value="InterPro"/>
</dbReference>
<dbReference type="OrthoDB" id="13055at10239"/>
<evidence type="ECO:0000256" key="3">
    <source>
        <dbReference type="ARBA" id="ARBA00022722"/>
    </source>
</evidence>
<keyword evidence="10" id="KW-1185">Reference proteome</keyword>
<gene>
    <name evidence="9" type="primary">A22R</name>
    <name evidence="9" type="ORF">SQPV_1110</name>
</gene>
<evidence type="ECO:0000313" key="10">
    <source>
        <dbReference type="Proteomes" id="UP000144311"/>
    </source>
</evidence>
<dbReference type="GO" id="GO:0006281">
    <property type="term" value="P:DNA repair"/>
    <property type="evidence" value="ECO:0007669"/>
    <property type="project" value="UniProtKB-KW"/>
</dbReference>
<evidence type="ECO:0000256" key="5">
    <source>
        <dbReference type="ARBA" id="ARBA00022801"/>
    </source>
</evidence>
<dbReference type="GO" id="GO:0006310">
    <property type="term" value="P:DNA recombination"/>
    <property type="evidence" value="ECO:0007669"/>
    <property type="project" value="UniProtKB-KW"/>
</dbReference>
<dbReference type="GO" id="GO:0000400">
    <property type="term" value="F:four-way junction DNA binding"/>
    <property type="evidence" value="ECO:0007669"/>
    <property type="project" value="InterPro"/>
</dbReference>
<dbReference type="Proteomes" id="UP000144311">
    <property type="component" value="Segment"/>
</dbReference>
<keyword evidence="7" id="KW-0233">DNA recombination</keyword>
<organism evidence="9 10">
    <name type="scientific">Squirrelpox virus</name>
    <dbReference type="NCBI Taxonomy" id="240426"/>
    <lineage>
        <taxon>Viruses</taxon>
        <taxon>Varidnaviria</taxon>
        <taxon>Bamfordvirae</taxon>
        <taxon>Nucleocytoviricota</taxon>
        <taxon>Pokkesviricetes</taxon>
        <taxon>Chitovirales</taxon>
        <taxon>Poxviridae</taxon>
        <taxon>Chordopoxvirinae</taxon>
        <taxon>Sciuripoxvirus</taxon>
        <taxon>Sciuripoxvirus squirrelpox</taxon>
    </lineage>
</organism>
<evidence type="ECO:0000313" key="9">
    <source>
        <dbReference type="EMBL" id="CCD83294.1"/>
    </source>
</evidence>
<dbReference type="Pfam" id="PF04848">
    <property type="entry name" value="Pox_A22"/>
    <property type="match status" value="1"/>
</dbReference>
<sequence length="159" mass="18293">MPKRRARRPATRDGCRRVVSAFDIGAKNPARTVLEVSGDSVRVLDVSKLDWSADWESRVARDVAAFDADTVLLETQPRGSPHARFVYFIRGVLHGNRRVLCVAPAMRGNSYRWRKRVSVRRFLSWMDMFGLRDSVPDRRKLDDVADSFNIAMRFVLTRL</sequence>
<dbReference type="EMBL" id="HE601899">
    <property type="protein sequence ID" value="CCD83294.1"/>
    <property type="molecule type" value="Genomic_DNA"/>
</dbReference>
<keyword evidence="5" id="KW-0378">Hydrolase</keyword>
<reference evidence="9 10" key="1">
    <citation type="submission" date="2011-10" db="EMBL/GenBank/DDBJ databases">
        <authorList>
            <person name="Darby A."/>
        </authorList>
    </citation>
    <scope>NUCLEOTIDE SEQUENCE [LARGE SCALE GENOMIC DNA]</scope>
    <source>
        <strain evidence="9">Red squirrel UK</strain>
    </source>
</reference>
<name>U3UBK8_9POXV</name>
<evidence type="ECO:0000256" key="2">
    <source>
        <dbReference type="ARBA" id="ARBA00008810"/>
    </source>
</evidence>
<evidence type="ECO:0000256" key="4">
    <source>
        <dbReference type="ARBA" id="ARBA00022763"/>
    </source>
</evidence>
<proteinExistence type="inferred from homology"/>
<dbReference type="RefSeq" id="YP_008658536.1">
    <property type="nucleotide sequence ID" value="NC_022563.1"/>
</dbReference>
<keyword evidence="4" id="KW-0227">DNA damage</keyword>
<dbReference type="InterPro" id="IPR012337">
    <property type="entry name" value="RNaseH-like_sf"/>
</dbReference>
<evidence type="ECO:0000256" key="6">
    <source>
        <dbReference type="ARBA" id="ARBA00022842"/>
    </source>
</evidence>
<accession>U3UBK8</accession>